<dbReference type="GO" id="GO:0006208">
    <property type="term" value="P:pyrimidine nucleobase catabolic process"/>
    <property type="evidence" value="ECO:0007669"/>
    <property type="project" value="TreeGrafter"/>
</dbReference>
<evidence type="ECO:0000256" key="1">
    <source>
        <dbReference type="ARBA" id="ARBA00023002"/>
    </source>
</evidence>
<evidence type="ECO:0000259" key="2">
    <source>
        <dbReference type="SMART" id="SM00903"/>
    </source>
</evidence>
<dbReference type="PANTHER" id="PTHR30466:SF1">
    <property type="entry name" value="FMN REDUCTASE (NADH) RUTF"/>
    <property type="match status" value="1"/>
</dbReference>
<dbReference type="InterPro" id="IPR050268">
    <property type="entry name" value="NADH-dep_flavin_reductase"/>
</dbReference>
<keyword evidence="1" id="KW-0560">Oxidoreductase</keyword>
<dbReference type="PANTHER" id="PTHR30466">
    <property type="entry name" value="FLAVIN REDUCTASE"/>
    <property type="match status" value="1"/>
</dbReference>
<name>A0A1P8ULY0_9RHOB</name>
<evidence type="ECO:0000313" key="3">
    <source>
        <dbReference type="EMBL" id="APZ50368.1"/>
    </source>
</evidence>
<dbReference type="Gene3D" id="2.30.110.10">
    <property type="entry name" value="Electron Transport, Fmn-binding Protein, Chain A"/>
    <property type="match status" value="1"/>
</dbReference>
<feature type="domain" description="Flavin reductase like" evidence="2">
    <location>
        <begin position="26"/>
        <end position="175"/>
    </location>
</feature>
<dbReference type="RefSeq" id="WP_076693961.1">
    <property type="nucleotide sequence ID" value="NZ_CP015089.1"/>
</dbReference>
<proteinExistence type="predicted"/>
<evidence type="ECO:0000313" key="4">
    <source>
        <dbReference type="Proteomes" id="UP000187059"/>
    </source>
</evidence>
<organism evidence="3 4">
    <name type="scientific">Salipiger abyssi</name>
    <dbReference type="NCBI Taxonomy" id="1250539"/>
    <lineage>
        <taxon>Bacteria</taxon>
        <taxon>Pseudomonadati</taxon>
        <taxon>Pseudomonadota</taxon>
        <taxon>Alphaproteobacteria</taxon>
        <taxon>Rhodobacterales</taxon>
        <taxon>Roseobacteraceae</taxon>
        <taxon>Salipiger</taxon>
    </lineage>
</organism>
<dbReference type="InterPro" id="IPR002563">
    <property type="entry name" value="Flavin_Rdtase-like_dom"/>
</dbReference>
<dbReference type="GO" id="GO:0010181">
    <property type="term" value="F:FMN binding"/>
    <property type="evidence" value="ECO:0007669"/>
    <property type="project" value="InterPro"/>
</dbReference>
<geneLocation type="plasmid" evidence="4">
    <name>ppaby5</name>
</geneLocation>
<keyword evidence="3" id="KW-0614">Plasmid</keyword>
<dbReference type="EMBL" id="CP015089">
    <property type="protein sequence ID" value="APZ50368.1"/>
    <property type="molecule type" value="Genomic_DNA"/>
</dbReference>
<dbReference type="KEGG" id="paby:Ga0080574_TMP34"/>
<dbReference type="Pfam" id="PF01613">
    <property type="entry name" value="Flavin_Reduct"/>
    <property type="match status" value="1"/>
</dbReference>
<protein>
    <submittedName>
        <fullName evidence="3">Conserved protein of DIM6/NTAB family</fullName>
    </submittedName>
</protein>
<dbReference type="Proteomes" id="UP000187059">
    <property type="component" value="Plasmid pPABY5"/>
</dbReference>
<keyword evidence="4" id="KW-1185">Reference proteome</keyword>
<dbReference type="OrthoDB" id="9789254at2"/>
<reference evidence="3 4" key="1">
    <citation type="submission" date="2016-04" db="EMBL/GenBank/DDBJ databases">
        <title>Deep-sea bacteria in the southern Pacific.</title>
        <authorList>
            <person name="Tang K."/>
        </authorList>
    </citation>
    <scope>NUCLEOTIDE SEQUENCE [LARGE SCALE GENOMIC DNA]</scope>
    <source>
        <strain evidence="3 4">JLT2014</strain>
        <plasmid evidence="4">ppaby5</plasmid>
    </source>
</reference>
<dbReference type="GO" id="GO:0042602">
    <property type="term" value="F:riboflavin reductase (NADPH) activity"/>
    <property type="evidence" value="ECO:0007669"/>
    <property type="project" value="TreeGrafter"/>
</dbReference>
<dbReference type="AlphaFoldDB" id="A0A1P8ULY0"/>
<dbReference type="SMART" id="SM00903">
    <property type="entry name" value="Flavin_Reduct"/>
    <property type="match status" value="1"/>
</dbReference>
<sequence length="181" mass="19137">MSDPAAAASVETECGPADAELFRTLWRGFGSSVALIATQYEGARHAMLATAATSVSMDPPSLLICVNRSASAYPALDARGAFSLGILPARHQPICAHIARTPAAERFATGDWRSHRPDAVAEPLPWLAEAQATLFCQTAQSSDFGTHRIFVARVTGANGCLGDDPLLYCDGRFGRFAALEG</sequence>
<gene>
    <name evidence="3" type="ORF">Ga0080574_TMP34</name>
</gene>
<dbReference type="SUPFAM" id="SSF50475">
    <property type="entry name" value="FMN-binding split barrel"/>
    <property type="match status" value="1"/>
</dbReference>
<accession>A0A1P8ULY0</accession>
<dbReference type="InterPro" id="IPR012349">
    <property type="entry name" value="Split_barrel_FMN-bd"/>
</dbReference>